<evidence type="ECO:0000313" key="3">
    <source>
        <dbReference type="Proteomes" id="UP001066276"/>
    </source>
</evidence>
<organism evidence="2 3">
    <name type="scientific">Pleurodeles waltl</name>
    <name type="common">Iberian ribbed newt</name>
    <dbReference type="NCBI Taxonomy" id="8319"/>
    <lineage>
        <taxon>Eukaryota</taxon>
        <taxon>Metazoa</taxon>
        <taxon>Chordata</taxon>
        <taxon>Craniata</taxon>
        <taxon>Vertebrata</taxon>
        <taxon>Euteleostomi</taxon>
        <taxon>Amphibia</taxon>
        <taxon>Batrachia</taxon>
        <taxon>Caudata</taxon>
        <taxon>Salamandroidea</taxon>
        <taxon>Salamandridae</taxon>
        <taxon>Pleurodelinae</taxon>
        <taxon>Pleurodeles</taxon>
    </lineage>
</organism>
<dbReference type="Proteomes" id="UP001066276">
    <property type="component" value="Chromosome 3_1"/>
</dbReference>
<dbReference type="EMBL" id="JANPWB010000005">
    <property type="protein sequence ID" value="KAJ1186662.1"/>
    <property type="molecule type" value="Genomic_DNA"/>
</dbReference>
<feature type="region of interest" description="Disordered" evidence="1">
    <location>
        <begin position="25"/>
        <end position="56"/>
    </location>
</feature>
<name>A0AAV7UG64_PLEWA</name>
<dbReference type="AlphaFoldDB" id="A0AAV7UG64"/>
<proteinExistence type="predicted"/>
<gene>
    <name evidence="2" type="ORF">NDU88_003443</name>
</gene>
<protein>
    <submittedName>
        <fullName evidence="2">Uncharacterized protein</fullName>
    </submittedName>
</protein>
<comment type="caution">
    <text evidence="2">The sequence shown here is derived from an EMBL/GenBank/DDBJ whole genome shotgun (WGS) entry which is preliminary data.</text>
</comment>
<reference evidence="2" key="1">
    <citation type="journal article" date="2022" name="bioRxiv">
        <title>Sequencing and chromosome-scale assembly of the giantPleurodeles waltlgenome.</title>
        <authorList>
            <person name="Brown T."/>
            <person name="Elewa A."/>
            <person name="Iarovenko S."/>
            <person name="Subramanian E."/>
            <person name="Araus A.J."/>
            <person name="Petzold A."/>
            <person name="Susuki M."/>
            <person name="Suzuki K.-i.T."/>
            <person name="Hayashi T."/>
            <person name="Toyoda A."/>
            <person name="Oliveira C."/>
            <person name="Osipova E."/>
            <person name="Leigh N.D."/>
            <person name="Simon A."/>
            <person name="Yun M.H."/>
        </authorList>
    </citation>
    <scope>NUCLEOTIDE SEQUENCE</scope>
    <source>
        <strain evidence="2">20211129_DDA</strain>
        <tissue evidence="2">Liver</tissue>
    </source>
</reference>
<keyword evidence="3" id="KW-1185">Reference proteome</keyword>
<evidence type="ECO:0000256" key="1">
    <source>
        <dbReference type="SAM" id="MobiDB-lite"/>
    </source>
</evidence>
<accession>A0AAV7UG64</accession>
<sequence length="103" mass="11438">MLINSLMDRAPLYRRDRAHLDESLWPKTLELPNEPKDPNGPEPRSKSGPGEPRLFANDAVTVGGSQFLLDPFCLTIKKAQFSKNEKIAADTMHAKPAGHMLEA</sequence>
<feature type="compositionally biased region" description="Basic and acidic residues" evidence="1">
    <location>
        <begin position="33"/>
        <end position="45"/>
    </location>
</feature>
<evidence type="ECO:0000313" key="2">
    <source>
        <dbReference type="EMBL" id="KAJ1186662.1"/>
    </source>
</evidence>